<feature type="transmembrane region" description="Helical" evidence="1">
    <location>
        <begin position="60"/>
        <end position="88"/>
    </location>
</feature>
<dbReference type="AlphaFoldDB" id="A0A5C5TTT5"/>
<evidence type="ECO:0000313" key="2">
    <source>
        <dbReference type="EMBL" id="TWT17087.1"/>
    </source>
</evidence>
<evidence type="ECO:0000256" key="1">
    <source>
        <dbReference type="SAM" id="Phobius"/>
    </source>
</evidence>
<feature type="transmembrane region" description="Helical" evidence="1">
    <location>
        <begin position="16"/>
        <end position="40"/>
    </location>
</feature>
<dbReference type="RefSeq" id="WP_146389511.1">
    <property type="nucleotide sequence ID" value="NZ_VOHK01000015.1"/>
</dbReference>
<reference evidence="2 3" key="1">
    <citation type="journal article" date="2008" name="Int. J. Syst. Evol. Microbiol.">
        <title>Luteimonas marina sp. nov., isolated from seawater.</title>
        <authorList>
            <person name="Baik K.S."/>
            <person name="Park S.C."/>
            <person name="Kim M.S."/>
            <person name="Kim E.M."/>
            <person name="Park C."/>
            <person name="Chun J."/>
            <person name="Seong C.N."/>
        </authorList>
    </citation>
    <scope>NUCLEOTIDE SEQUENCE [LARGE SCALE GENOMIC DNA]</scope>
    <source>
        <strain evidence="2 3">FR1330</strain>
    </source>
</reference>
<keyword evidence="1" id="KW-1133">Transmembrane helix</keyword>
<evidence type="ECO:0008006" key="4">
    <source>
        <dbReference type="Google" id="ProtNLM"/>
    </source>
</evidence>
<keyword evidence="1" id="KW-0472">Membrane</keyword>
<protein>
    <recommendedName>
        <fullName evidence="4">DUF3566 domain-containing protein</fullName>
    </recommendedName>
</protein>
<name>A0A5C5TTT5_9GAMM</name>
<comment type="caution">
    <text evidence="2">The sequence shown here is derived from an EMBL/GenBank/DDBJ whole genome shotgun (WGS) entry which is preliminary data.</text>
</comment>
<proteinExistence type="predicted"/>
<organism evidence="2 3">
    <name type="scientific">Luteimonas marina</name>
    <dbReference type="NCBI Taxonomy" id="488485"/>
    <lineage>
        <taxon>Bacteria</taxon>
        <taxon>Pseudomonadati</taxon>
        <taxon>Pseudomonadota</taxon>
        <taxon>Gammaproteobacteria</taxon>
        <taxon>Lysobacterales</taxon>
        <taxon>Lysobacteraceae</taxon>
        <taxon>Luteimonas</taxon>
    </lineage>
</organism>
<dbReference type="Proteomes" id="UP000319980">
    <property type="component" value="Unassembled WGS sequence"/>
</dbReference>
<dbReference type="EMBL" id="VOHK01000015">
    <property type="protein sequence ID" value="TWT17087.1"/>
    <property type="molecule type" value="Genomic_DNA"/>
</dbReference>
<dbReference type="PROSITE" id="PS51257">
    <property type="entry name" value="PROKAR_LIPOPROTEIN"/>
    <property type="match status" value="1"/>
</dbReference>
<accession>A0A5C5TTT5</accession>
<keyword evidence="1" id="KW-0812">Transmembrane</keyword>
<gene>
    <name evidence="2" type="ORF">FQY83_17490</name>
</gene>
<keyword evidence="3" id="KW-1185">Reference proteome</keyword>
<dbReference type="OrthoDB" id="5739213at2"/>
<evidence type="ECO:0000313" key="3">
    <source>
        <dbReference type="Proteomes" id="UP000319980"/>
    </source>
</evidence>
<sequence length="105" mass="11289">MELQVKRISVGTTFKLVGVGFLFSVLPFTVLAGCTAAMGLNSLSWNGEPLTGWTALIASPFIGVFLSAFFTMIFGSAIAFGLWVYSLFGPYGISFKPIDHDKPTT</sequence>